<evidence type="ECO:0000256" key="4">
    <source>
        <dbReference type="SAM" id="MobiDB-lite"/>
    </source>
</evidence>
<accession>A0ABQ3MAZ5</accession>
<dbReference type="PROSITE" id="PS51318">
    <property type="entry name" value="TAT"/>
    <property type="match status" value="1"/>
</dbReference>
<dbReference type="PANTHER" id="PTHR30061">
    <property type="entry name" value="MALTOSE-BINDING PERIPLASMIC PROTEIN"/>
    <property type="match status" value="1"/>
</dbReference>
<dbReference type="Pfam" id="PF01547">
    <property type="entry name" value="SBP_bac_1"/>
    <property type="match status" value="1"/>
</dbReference>
<dbReference type="SUPFAM" id="SSF53850">
    <property type="entry name" value="Periplasmic binding protein-like II"/>
    <property type="match status" value="1"/>
</dbReference>
<evidence type="ECO:0000256" key="2">
    <source>
        <dbReference type="ARBA" id="ARBA00022448"/>
    </source>
</evidence>
<organism evidence="6 7">
    <name type="scientific">Amycolatopsis oliviviridis</name>
    <dbReference type="NCBI Taxonomy" id="1471590"/>
    <lineage>
        <taxon>Bacteria</taxon>
        <taxon>Bacillati</taxon>
        <taxon>Actinomycetota</taxon>
        <taxon>Actinomycetes</taxon>
        <taxon>Pseudonocardiales</taxon>
        <taxon>Pseudonocardiaceae</taxon>
        <taxon>Amycolatopsis</taxon>
    </lineage>
</organism>
<dbReference type="PROSITE" id="PS51257">
    <property type="entry name" value="PROKAR_LIPOPROTEIN"/>
    <property type="match status" value="1"/>
</dbReference>
<evidence type="ECO:0000313" key="7">
    <source>
        <dbReference type="Proteomes" id="UP000635387"/>
    </source>
</evidence>
<dbReference type="InterPro" id="IPR006311">
    <property type="entry name" value="TAT_signal"/>
</dbReference>
<keyword evidence="3 5" id="KW-0732">Signal</keyword>
<feature type="region of interest" description="Disordered" evidence="4">
    <location>
        <begin position="25"/>
        <end position="46"/>
    </location>
</feature>
<dbReference type="EMBL" id="BNAY01000015">
    <property type="protein sequence ID" value="GHH37322.1"/>
    <property type="molecule type" value="Genomic_DNA"/>
</dbReference>
<dbReference type="RefSeq" id="WP_191259768.1">
    <property type="nucleotide sequence ID" value="NZ_BNAY01000015.1"/>
</dbReference>
<feature type="signal peptide" evidence="5">
    <location>
        <begin position="1"/>
        <end position="22"/>
    </location>
</feature>
<dbReference type="Proteomes" id="UP000635387">
    <property type="component" value="Unassembled WGS sequence"/>
</dbReference>
<feature type="chain" id="PRO_5047325224" evidence="5">
    <location>
        <begin position="23"/>
        <end position="423"/>
    </location>
</feature>
<gene>
    <name evidence="6" type="ORF">GCM10017790_81520</name>
</gene>
<protein>
    <submittedName>
        <fullName evidence="6">Sugar ABC transporter substrate-binding protein</fullName>
    </submittedName>
</protein>
<dbReference type="PANTHER" id="PTHR30061:SF50">
    <property type="entry name" value="MALTOSE_MALTODEXTRIN-BINDING PERIPLASMIC PROTEIN"/>
    <property type="match status" value="1"/>
</dbReference>
<reference evidence="7" key="1">
    <citation type="journal article" date="2019" name="Int. J. Syst. Evol. Microbiol.">
        <title>The Global Catalogue of Microorganisms (GCM) 10K type strain sequencing project: providing services to taxonomists for standard genome sequencing and annotation.</title>
        <authorList>
            <consortium name="The Broad Institute Genomics Platform"/>
            <consortium name="The Broad Institute Genome Sequencing Center for Infectious Disease"/>
            <person name="Wu L."/>
            <person name="Ma J."/>
        </authorList>
    </citation>
    <scope>NUCLEOTIDE SEQUENCE [LARGE SCALE GENOMIC DNA]</scope>
    <source>
        <strain evidence="7">CGMCC 4.7683</strain>
    </source>
</reference>
<proteinExistence type="inferred from homology"/>
<keyword evidence="7" id="KW-1185">Reference proteome</keyword>
<dbReference type="InterPro" id="IPR006059">
    <property type="entry name" value="SBP"/>
</dbReference>
<evidence type="ECO:0000313" key="6">
    <source>
        <dbReference type="EMBL" id="GHH37322.1"/>
    </source>
</evidence>
<keyword evidence="2" id="KW-0813">Transport</keyword>
<name>A0ABQ3MAZ5_9PSEU</name>
<comment type="similarity">
    <text evidence="1">Belongs to the bacterial solute-binding protein 1 family.</text>
</comment>
<evidence type="ECO:0000256" key="3">
    <source>
        <dbReference type="ARBA" id="ARBA00022729"/>
    </source>
</evidence>
<dbReference type="Gene3D" id="3.40.190.10">
    <property type="entry name" value="Periplasmic binding protein-like II"/>
    <property type="match status" value="1"/>
</dbReference>
<evidence type="ECO:0000256" key="1">
    <source>
        <dbReference type="ARBA" id="ARBA00008520"/>
    </source>
</evidence>
<evidence type="ECO:0000256" key="5">
    <source>
        <dbReference type="SAM" id="SignalP"/>
    </source>
</evidence>
<sequence length="423" mass="45185">MRKTSRRTFLALAGTTALSSLAACGSNTVQTGTPPPSTAYSAGVTRPKPKPVDLAQWYHPYPETGVQEAVTRYAAAYQKSKVAVQWNPDDYETKLNAALAAGPVPDVFEGQVTVDRVRQNLLVPLDDVIGPVRGDFNASLLAAQTVDGKLYGIPQALDTQVLFYRKSFLQEAGVEPPQTLDELVDAAKKLSKDGVKGLFAGNDAGAAALAGPLLWSAGLDYVKDGKSVGFDDPRAATAFGKLHELNGSLLLGASTDWQDPVPFIDGLAAMQWTWLWNLPKIQDTMKDDFGVLAFPRLDASGAPSVPVSGLSSMVHSKSLNPNAAKDFVKWLWLERTDFQQEFATKFGFHLPARLSVLDKIPTAGDAAKLVRENGRAAGPLWTSSANTALVDALGRIARDGADPAAETKKAVEVVKAELGRLSA</sequence>
<comment type="caution">
    <text evidence="6">The sequence shown here is derived from an EMBL/GenBank/DDBJ whole genome shotgun (WGS) entry which is preliminary data.</text>
</comment>